<reference evidence="6 7" key="1">
    <citation type="journal article" date="2016" name="Genome Biol. Evol.">
        <title>Divergent and convergent evolution of fungal pathogenicity.</title>
        <authorList>
            <person name="Shang Y."/>
            <person name="Xiao G."/>
            <person name="Zheng P."/>
            <person name="Cen K."/>
            <person name="Zhan S."/>
            <person name="Wang C."/>
        </authorList>
    </citation>
    <scope>NUCLEOTIDE SEQUENCE [LARGE SCALE GENOMIC DNA]</scope>
    <source>
        <strain evidence="6 7">RCEF 1005</strain>
    </source>
</reference>
<organism evidence="6 7">
    <name type="scientific">Akanthomyces lecanii RCEF 1005</name>
    <dbReference type="NCBI Taxonomy" id="1081108"/>
    <lineage>
        <taxon>Eukaryota</taxon>
        <taxon>Fungi</taxon>
        <taxon>Dikarya</taxon>
        <taxon>Ascomycota</taxon>
        <taxon>Pezizomycotina</taxon>
        <taxon>Sordariomycetes</taxon>
        <taxon>Hypocreomycetidae</taxon>
        <taxon>Hypocreales</taxon>
        <taxon>Cordycipitaceae</taxon>
        <taxon>Akanthomyces</taxon>
        <taxon>Cordyceps confragosa</taxon>
    </lineage>
</organism>
<dbReference type="Gene3D" id="1.20.1250.20">
    <property type="entry name" value="MFS general substrate transporter like domains"/>
    <property type="match status" value="2"/>
</dbReference>
<protein>
    <submittedName>
        <fullName evidence="6">Major facilitator superfamily domain, general substrate transporter</fullName>
    </submittedName>
</protein>
<feature type="transmembrane region" description="Helical" evidence="4">
    <location>
        <begin position="424"/>
        <end position="444"/>
    </location>
</feature>
<feature type="transmembrane region" description="Helical" evidence="4">
    <location>
        <begin position="355"/>
        <end position="380"/>
    </location>
</feature>
<feature type="transmembrane region" description="Helical" evidence="4">
    <location>
        <begin position="105"/>
        <end position="127"/>
    </location>
</feature>
<evidence type="ECO:0000256" key="4">
    <source>
        <dbReference type="SAM" id="Phobius"/>
    </source>
</evidence>
<dbReference type="Proteomes" id="UP000076881">
    <property type="component" value="Unassembled WGS sequence"/>
</dbReference>
<dbReference type="InterPro" id="IPR020846">
    <property type="entry name" value="MFS_dom"/>
</dbReference>
<dbReference type="InterPro" id="IPR011701">
    <property type="entry name" value="MFS"/>
</dbReference>
<feature type="region of interest" description="Disordered" evidence="3">
    <location>
        <begin position="1"/>
        <end position="53"/>
    </location>
</feature>
<feature type="transmembrane region" description="Helical" evidence="4">
    <location>
        <begin position="387"/>
        <end position="404"/>
    </location>
</feature>
<gene>
    <name evidence="6" type="ORF">LEL_01381</name>
</gene>
<dbReference type="CDD" id="cd17352">
    <property type="entry name" value="MFS_MCT_SLC16"/>
    <property type="match status" value="1"/>
</dbReference>
<dbReference type="InterPro" id="IPR036259">
    <property type="entry name" value="MFS_trans_sf"/>
</dbReference>
<feature type="domain" description="Major facilitator superfamily (MFS) profile" evidence="5">
    <location>
        <begin position="66"/>
        <end position="445"/>
    </location>
</feature>
<evidence type="ECO:0000313" key="6">
    <source>
        <dbReference type="EMBL" id="OAA81836.1"/>
    </source>
</evidence>
<feature type="transmembrane region" description="Helical" evidence="4">
    <location>
        <begin position="224"/>
        <end position="245"/>
    </location>
</feature>
<feature type="transmembrane region" description="Helical" evidence="4">
    <location>
        <begin position="192"/>
        <end position="212"/>
    </location>
</feature>
<keyword evidence="4" id="KW-1133">Transmembrane helix</keyword>
<evidence type="ECO:0000256" key="2">
    <source>
        <dbReference type="ARBA" id="ARBA00006727"/>
    </source>
</evidence>
<dbReference type="GO" id="GO:0022857">
    <property type="term" value="F:transmembrane transporter activity"/>
    <property type="evidence" value="ECO:0007669"/>
    <property type="project" value="InterPro"/>
</dbReference>
<comment type="similarity">
    <text evidence="2">Belongs to the major facilitator superfamily. Monocarboxylate porter (TC 2.A.1.13) family.</text>
</comment>
<dbReference type="Pfam" id="PF07690">
    <property type="entry name" value="MFS_1"/>
    <property type="match status" value="1"/>
</dbReference>
<accession>A0A162KNQ1</accession>
<keyword evidence="7" id="KW-1185">Reference proteome</keyword>
<dbReference type="EMBL" id="AZHF01000001">
    <property type="protein sequence ID" value="OAA81836.1"/>
    <property type="molecule type" value="Genomic_DNA"/>
</dbReference>
<comment type="caution">
    <text evidence="6">The sequence shown here is derived from an EMBL/GenBank/DDBJ whole genome shotgun (WGS) entry which is preliminary data.</text>
</comment>
<dbReference type="PANTHER" id="PTHR11360:SF319">
    <property type="entry name" value="MAJOR FACILITATOR SUPERFAMILY (MFS) PROFILE DOMAIN-CONTAINING PROTEIN"/>
    <property type="match status" value="1"/>
</dbReference>
<feature type="transmembrane region" description="Helical" evidence="4">
    <location>
        <begin position="266"/>
        <end position="288"/>
    </location>
</feature>
<feature type="transmembrane region" description="Helical" evidence="4">
    <location>
        <begin position="331"/>
        <end position="349"/>
    </location>
</feature>
<dbReference type="PROSITE" id="PS50850">
    <property type="entry name" value="MFS"/>
    <property type="match status" value="1"/>
</dbReference>
<evidence type="ECO:0000256" key="3">
    <source>
        <dbReference type="SAM" id="MobiDB-lite"/>
    </source>
</evidence>
<keyword evidence="4" id="KW-0472">Membrane</keyword>
<feature type="transmembrane region" description="Helical" evidence="4">
    <location>
        <begin position="139"/>
        <end position="158"/>
    </location>
</feature>
<feature type="transmembrane region" description="Helical" evidence="4">
    <location>
        <begin position="64"/>
        <end position="85"/>
    </location>
</feature>
<feature type="transmembrane region" description="Helical" evidence="4">
    <location>
        <begin position="300"/>
        <end position="319"/>
    </location>
</feature>
<name>A0A162KNQ1_CORDF</name>
<dbReference type="GO" id="GO:0016020">
    <property type="term" value="C:membrane"/>
    <property type="evidence" value="ECO:0007669"/>
    <property type="project" value="UniProtKB-SubCell"/>
</dbReference>
<sequence length="452" mass="48462">MRLGKTDVEASYTSGGEESHKTVADDVISSSTTTPPPPDITTKEAISQDEEYDEDDFPDGGLRAWLVIAGGASIFFCCLGFGNSFGTFEAYYLAHQLKGQSPDNIAWIGSVSAFLPFATGVLGGPLFDRYGAKVVRPGTILYIFAMMMLSLCKEYWQIMLVQGILMGIAMAFLQFPAFAAAAHYFKKKRAAALGVMVAGSSIGGIVMPIVLSKLLNSSGLGFGWSVRVIGFLIMPFMLFACVTVTPRLPPRQRRFWMMDVYRDRKFVLFCVSFFFILVGMFTPIFFLPTYALRRGMGATLAGYLPAILNAASTFGRIIPGIMADKYGPINIFGLGAVMTGVVIFCFNEATSNASIIVYAVAFGFVSGTIVSGASAAISLFAKDARDVGTYMGMGMALASFGVLVGPPVNGAFVRTYGSFLEVSVFSGAMCLFGGILALSVKLMMPQGILGRT</sequence>
<dbReference type="InterPro" id="IPR050327">
    <property type="entry name" value="Proton-linked_MCT"/>
</dbReference>
<evidence type="ECO:0000256" key="1">
    <source>
        <dbReference type="ARBA" id="ARBA00004141"/>
    </source>
</evidence>
<keyword evidence="4" id="KW-0812">Transmembrane</keyword>
<evidence type="ECO:0000259" key="5">
    <source>
        <dbReference type="PROSITE" id="PS50850"/>
    </source>
</evidence>
<feature type="transmembrane region" description="Helical" evidence="4">
    <location>
        <begin position="164"/>
        <end position="185"/>
    </location>
</feature>
<dbReference type="AlphaFoldDB" id="A0A162KNQ1"/>
<proteinExistence type="inferred from homology"/>
<comment type="subcellular location">
    <subcellularLocation>
        <location evidence="1">Membrane</location>
        <topology evidence="1">Multi-pass membrane protein</topology>
    </subcellularLocation>
</comment>
<dbReference type="SUPFAM" id="SSF103473">
    <property type="entry name" value="MFS general substrate transporter"/>
    <property type="match status" value="1"/>
</dbReference>
<dbReference type="PANTHER" id="PTHR11360">
    <property type="entry name" value="MONOCARBOXYLATE TRANSPORTER"/>
    <property type="match status" value="1"/>
</dbReference>
<dbReference type="OrthoDB" id="6499973at2759"/>
<evidence type="ECO:0000313" key="7">
    <source>
        <dbReference type="Proteomes" id="UP000076881"/>
    </source>
</evidence>